<keyword evidence="4" id="KW-0964">Secreted</keyword>
<comment type="pathway">
    <text evidence="2 8">Glycan metabolism; pectin degradation; 2-dehydro-3-deoxy-D-gluconate from pectin: step 1/5.</text>
</comment>
<organism evidence="10 11">
    <name type="scientific">Carex littledalei</name>
    <dbReference type="NCBI Taxonomy" id="544730"/>
    <lineage>
        <taxon>Eukaryota</taxon>
        <taxon>Viridiplantae</taxon>
        <taxon>Streptophyta</taxon>
        <taxon>Embryophyta</taxon>
        <taxon>Tracheophyta</taxon>
        <taxon>Spermatophyta</taxon>
        <taxon>Magnoliopsida</taxon>
        <taxon>Liliopsida</taxon>
        <taxon>Poales</taxon>
        <taxon>Cyperaceae</taxon>
        <taxon>Cyperoideae</taxon>
        <taxon>Cariceae</taxon>
        <taxon>Carex</taxon>
        <taxon>Carex subgen. Euthyceras</taxon>
    </lineage>
</organism>
<dbReference type="EC" id="3.1.1.11" evidence="3 8"/>
<proteinExistence type="predicted"/>
<evidence type="ECO:0000256" key="1">
    <source>
        <dbReference type="ARBA" id="ARBA00004191"/>
    </source>
</evidence>
<comment type="subcellular location">
    <subcellularLocation>
        <location evidence="1">Secreted</location>
        <location evidence="1">Cell wall</location>
    </subcellularLocation>
</comment>
<keyword evidence="11" id="KW-1185">Reference proteome</keyword>
<dbReference type="GO" id="GO:0045490">
    <property type="term" value="P:pectin catabolic process"/>
    <property type="evidence" value="ECO:0007669"/>
    <property type="project" value="UniProtKB-UniRule"/>
</dbReference>
<evidence type="ECO:0000256" key="8">
    <source>
        <dbReference type="RuleBase" id="RU000589"/>
    </source>
</evidence>
<feature type="domain" description="Pectinesterase catalytic" evidence="9">
    <location>
        <begin position="198"/>
        <end position="487"/>
    </location>
</feature>
<feature type="signal peptide" evidence="8">
    <location>
        <begin position="1"/>
        <end position="30"/>
    </location>
</feature>
<reference evidence="10" key="1">
    <citation type="submission" date="2020-01" db="EMBL/GenBank/DDBJ databases">
        <title>Genome sequence of Kobresia littledalei, the first chromosome-level genome in the family Cyperaceae.</title>
        <authorList>
            <person name="Qu G."/>
        </authorList>
    </citation>
    <scope>NUCLEOTIDE SEQUENCE</scope>
    <source>
        <strain evidence="10">C.B.Clarke</strain>
        <tissue evidence="10">Leaf</tissue>
    </source>
</reference>
<evidence type="ECO:0000313" key="10">
    <source>
        <dbReference type="EMBL" id="KAF3337756.1"/>
    </source>
</evidence>
<comment type="catalytic activity">
    <reaction evidence="8">
        <text>[(1-&gt;4)-alpha-D-galacturonosyl methyl ester](n) + n H2O = [(1-&gt;4)-alpha-D-galacturonosyl](n) + n methanol + n H(+)</text>
        <dbReference type="Rhea" id="RHEA:22380"/>
        <dbReference type="Rhea" id="RHEA-COMP:14570"/>
        <dbReference type="Rhea" id="RHEA-COMP:14573"/>
        <dbReference type="ChEBI" id="CHEBI:15377"/>
        <dbReference type="ChEBI" id="CHEBI:15378"/>
        <dbReference type="ChEBI" id="CHEBI:17790"/>
        <dbReference type="ChEBI" id="CHEBI:140522"/>
        <dbReference type="ChEBI" id="CHEBI:140523"/>
        <dbReference type="EC" id="3.1.1.11"/>
    </reaction>
</comment>
<dbReference type="InterPro" id="IPR000070">
    <property type="entry name" value="Pectinesterase_cat"/>
</dbReference>
<evidence type="ECO:0000256" key="7">
    <source>
        <dbReference type="PROSITE-ProRule" id="PRU10040"/>
    </source>
</evidence>
<dbReference type="InterPro" id="IPR033131">
    <property type="entry name" value="Pectinesterase_Asp_AS"/>
</dbReference>
<gene>
    <name evidence="10" type="ORF">FCM35_KLT18343</name>
</gene>
<feature type="active site" evidence="7">
    <location>
        <position position="346"/>
    </location>
</feature>
<evidence type="ECO:0000313" key="11">
    <source>
        <dbReference type="Proteomes" id="UP000623129"/>
    </source>
</evidence>
<dbReference type="EMBL" id="SWLB01000006">
    <property type="protein sequence ID" value="KAF3337756.1"/>
    <property type="molecule type" value="Genomic_DNA"/>
</dbReference>
<evidence type="ECO:0000256" key="3">
    <source>
        <dbReference type="ARBA" id="ARBA00013229"/>
    </source>
</evidence>
<evidence type="ECO:0000259" key="9">
    <source>
        <dbReference type="Pfam" id="PF01095"/>
    </source>
</evidence>
<dbReference type="Proteomes" id="UP000623129">
    <property type="component" value="Unassembled WGS sequence"/>
</dbReference>
<dbReference type="GO" id="GO:0030599">
    <property type="term" value="F:pectinesterase activity"/>
    <property type="evidence" value="ECO:0007669"/>
    <property type="project" value="UniProtKB-UniRule"/>
</dbReference>
<dbReference type="PANTHER" id="PTHR31707">
    <property type="entry name" value="PECTINESTERASE"/>
    <property type="match status" value="1"/>
</dbReference>
<dbReference type="Pfam" id="PF01095">
    <property type="entry name" value="Pectinesterase"/>
    <property type="match status" value="1"/>
</dbReference>
<keyword evidence="5 8" id="KW-0378">Hydrolase</keyword>
<evidence type="ECO:0000256" key="4">
    <source>
        <dbReference type="ARBA" id="ARBA00022512"/>
    </source>
</evidence>
<keyword evidence="6 8" id="KW-0063">Aspartyl esterase</keyword>
<name>A0A833REK6_9POAL</name>
<keyword evidence="8" id="KW-0732">Signal</keyword>
<evidence type="ECO:0000256" key="2">
    <source>
        <dbReference type="ARBA" id="ARBA00005184"/>
    </source>
</evidence>
<feature type="chain" id="PRO_5033112672" description="Pectinesterase" evidence="8">
    <location>
        <begin position="31"/>
        <end position="504"/>
    </location>
</feature>
<dbReference type="SUPFAM" id="SSF51126">
    <property type="entry name" value="Pectin lyase-like"/>
    <property type="match status" value="1"/>
</dbReference>
<dbReference type="InterPro" id="IPR011050">
    <property type="entry name" value="Pectin_lyase_fold/virulence"/>
</dbReference>
<evidence type="ECO:0000256" key="6">
    <source>
        <dbReference type="ARBA" id="ARBA00023085"/>
    </source>
</evidence>
<sequence length="504" mass="55261">MIPFSLQSHLKPTFLLSLSTLMLAFAFVFARSIDKPNEIGNLEQGLTTLDNTVNRVHAIKRELALVSIPRNSMTLKLCREVVSHSLLQLAYVQNTMSSMMMTADQATTAQMAVTAANTYLRTCKQALDEAGENNHGPFGSVISLLTAPGTDECARSQIISQAITDIAKAPGSTTNKQPMAMQAMPGSIFESIPAMRRVRVAKDGSGNYTTINDAVKNAPINQNSYFLIYIEEGTYQEYVVVPIDRPYLILAGAGEGKTIITGNRSNVTGWGTYYSATVAIEAQNFIGFNLTIENTAGPQSYQAVALRTTGSFSVFYCCTISGFQDTLFVHIGYQFFRECTITGTIDFIFGDSSVVFQKCMILLRQPLDVQQNVIAASYRNCPTDSTGISIHMSNIVATQDLKNTTISYLGRSWGKYARTAFLLSNFSVLIDPLRWCVMNGSPANVDFGEFHNTGLGGGTMAGTKRTMDKKLDQNSAFQFTVDRMLMGGNWINNTTVPYTKGLFQ</sequence>
<evidence type="ECO:0000256" key="5">
    <source>
        <dbReference type="ARBA" id="ARBA00022801"/>
    </source>
</evidence>
<dbReference type="GO" id="GO:0042545">
    <property type="term" value="P:cell wall modification"/>
    <property type="evidence" value="ECO:0007669"/>
    <property type="project" value="UniProtKB-UniRule"/>
</dbReference>
<dbReference type="OrthoDB" id="639954at2759"/>
<dbReference type="Gene3D" id="2.160.20.10">
    <property type="entry name" value="Single-stranded right-handed beta-helix, Pectin lyase-like"/>
    <property type="match status" value="1"/>
</dbReference>
<protein>
    <recommendedName>
        <fullName evidence="3 8">Pectinesterase</fullName>
        <ecNumber evidence="3 8">3.1.1.11</ecNumber>
    </recommendedName>
</protein>
<accession>A0A833REK6</accession>
<dbReference type="AlphaFoldDB" id="A0A833REK6"/>
<comment type="caution">
    <text evidence="10">The sequence shown here is derived from an EMBL/GenBank/DDBJ whole genome shotgun (WGS) entry which is preliminary data.</text>
</comment>
<dbReference type="UniPathway" id="UPA00545">
    <property type="reaction ID" value="UER00823"/>
</dbReference>
<dbReference type="PROSITE" id="PS00503">
    <property type="entry name" value="PECTINESTERASE_2"/>
    <property type="match status" value="1"/>
</dbReference>
<dbReference type="InterPro" id="IPR012334">
    <property type="entry name" value="Pectin_lyas_fold"/>
</dbReference>
<dbReference type="FunFam" id="2.160.20.10:FF:000029">
    <property type="entry name" value="Pectinesterase 4"/>
    <property type="match status" value="1"/>
</dbReference>
<keyword evidence="4" id="KW-0134">Cell wall</keyword>